<dbReference type="PANTHER" id="PTHR30158:SF3">
    <property type="entry name" value="MULTIDRUG EFFLUX PUMP SUBUNIT ACRA-RELATED"/>
    <property type="match status" value="1"/>
</dbReference>
<comment type="caution">
    <text evidence="7">The sequence shown here is derived from an EMBL/GenBank/DDBJ whole genome shotgun (WGS) entry which is preliminary data.</text>
</comment>
<name>A0ABW3PG75_9PROT</name>
<dbReference type="Gene3D" id="2.40.50.100">
    <property type="match status" value="1"/>
</dbReference>
<dbReference type="Pfam" id="PF25944">
    <property type="entry name" value="Beta-barrel_RND"/>
    <property type="match status" value="1"/>
</dbReference>
<evidence type="ECO:0000256" key="2">
    <source>
        <dbReference type="ARBA" id="ARBA00009477"/>
    </source>
</evidence>
<evidence type="ECO:0000259" key="6">
    <source>
        <dbReference type="Pfam" id="PF25967"/>
    </source>
</evidence>
<dbReference type="Gene3D" id="2.40.420.20">
    <property type="match status" value="1"/>
</dbReference>
<dbReference type="RefSeq" id="WP_379035491.1">
    <property type="nucleotide sequence ID" value="NZ_JBHTLN010000007.1"/>
</dbReference>
<dbReference type="EMBL" id="JBHTLN010000007">
    <property type="protein sequence ID" value="MFD1123625.1"/>
    <property type="molecule type" value="Genomic_DNA"/>
</dbReference>
<comment type="similarity">
    <text evidence="2">Belongs to the membrane fusion protein (MFP) (TC 8.A.1) family.</text>
</comment>
<dbReference type="InterPro" id="IPR058627">
    <property type="entry name" value="MdtA-like_C"/>
</dbReference>
<reference evidence="8" key="1">
    <citation type="journal article" date="2019" name="Int. J. Syst. Evol. Microbiol.">
        <title>The Global Catalogue of Microorganisms (GCM) 10K type strain sequencing project: providing services to taxonomists for standard genome sequencing and annotation.</title>
        <authorList>
            <consortium name="The Broad Institute Genomics Platform"/>
            <consortium name="The Broad Institute Genome Sequencing Center for Infectious Disease"/>
            <person name="Wu L."/>
            <person name="Ma J."/>
        </authorList>
    </citation>
    <scope>NUCLEOTIDE SEQUENCE [LARGE SCALE GENOMIC DNA]</scope>
    <source>
        <strain evidence="8">CCUG 58411</strain>
    </source>
</reference>
<feature type="domain" description="Multidrug resistance protein MdtA-like C-terminal permuted SH3" evidence="6">
    <location>
        <begin position="296"/>
        <end position="356"/>
    </location>
</feature>
<dbReference type="Pfam" id="PF25917">
    <property type="entry name" value="BSH_RND"/>
    <property type="match status" value="1"/>
</dbReference>
<dbReference type="Gene3D" id="1.10.287.470">
    <property type="entry name" value="Helix hairpin bin"/>
    <property type="match status" value="1"/>
</dbReference>
<dbReference type="PANTHER" id="PTHR30158">
    <property type="entry name" value="ACRA/E-RELATED COMPONENT OF DRUG EFFLUX TRANSPORTER"/>
    <property type="match status" value="1"/>
</dbReference>
<evidence type="ECO:0000259" key="3">
    <source>
        <dbReference type="Pfam" id="PF25876"/>
    </source>
</evidence>
<comment type="subcellular location">
    <subcellularLocation>
        <location evidence="1">Cell envelope</location>
    </subcellularLocation>
</comment>
<protein>
    <submittedName>
        <fullName evidence="7">Efflux RND transporter periplasmic adaptor subunit</fullName>
    </submittedName>
</protein>
<evidence type="ECO:0000313" key="8">
    <source>
        <dbReference type="Proteomes" id="UP001597206"/>
    </source>
</evidence>
<proteinExistence type="inferred from homology"/>
<gene>
    <name evidence="7" type="ORF">ACFQ2T_14005</name>
</gene>
<dbReference type="SUPFAM" id="SSF111369">
    <property type="entry name" value="HlyD-like secretion proteins"/>
    <property type="match status" value="1"/>
</dbReference>
<organism evidence="7 8">
    <name type="scientific">Methylophilus flavus</name>
    <dbReference type="NCBI Taxonomy" id="640084"/>
    <lineage>
        <taxon>Bacteria</taxon>
        <taxon>Pseudomonadati</taxon>
        <taxon>Pseudomonadota</taxon>
        <taxon>Betaproteobacteria</taxon>
        <taxon>Nitrosomonadales</taxon>
        <taxon>Methylophilaceae</taxon>
        <taxon>Methylophilus</taxon>
    </lineage>
</organism>
<evidence type="ECO:0000256" key="1">
    <source>
        <dbReference type="ARBA" id="ARBA00004196"/>
    </source>
</evidence>
<feature type="domain" description="Multidrug resistance protein MdtA-like beta-barrel" evidence="5">
    <location>
        <begin position="201"/>
        <end position="291"/>
    </location>
</feature>
<dbReference type="Pfam" id="PF25967">
    <property type="entry name" value="RND-MFP_C"/>
    <property type="match status" value="1"/>
</dbReference>
<dbReference type="InterPro" id="IPR058625">
    <property type="entry name" value="MdtA-like_BSH"/>
</dbReference>
<dbReference type="InterPro" id="IPR058624">
    <property type="entry name" value="MdtA-like_HH"/>
</dbReference>
<dbReference type="Proteomes" id="UP001597206">
    <property type="component" value="Unassembled WGS sequence"/>
</dbReference>
<dbReference type="Pfam" id="PF25876">
    <property type="entry name" value="HH_MFP_RND"/>
    <property type="match status" value="1"/>
</dbReference>
<dbReference type="Gene3D" id="2.40.30.170">
    <property type="match status" value="1"/>
</dbReference>
<evidence type="ECO:0000313" key="7">
    <source>
        <dbReference type="EMBL" id="MFD1123625.1"/>
    </source>
</evidence>
<feature type="domain" description="Multidrug resistance protein MdtA-like alpha-helical hairpin" evidence="3">
    <location>
        <begin position="95"/>
        <end position="164"/>
    </location>
</feature>
<keyword evidence="8" id="KW-1185">Reference proteome</keyword>
<dbReference type="InterPro" id="IPR006143">
    <property type="entry name" value="RND_pump_MFP"/>
</dbReference>
<evidence type="ECO:0000259" key="5">
    <source>
        <dbReference type="Pfam" id="PF25944"/>
    </source>
</evidence>
<dbReference type="InterPro" id="IPR058626">
    <property type="entry name" value="MdtA-like_b-barrel"/>
</dbReference>
<sequence>MCSLWLISLSLIACSGNDTSKNRSQKTPEVGVVTLQEVTQPIVAELPGRTNPFMIAEIRPQVSGIIRQRAFTEGERVKAGDLLYQIEPAPYQASYQSALAALQKTEATLVTLKLKADRYKELVKINAISRQDNDDTQASLQQGVADVAAARAALSTAKINLDFTRLVSPITGFVSTSAVTPGALVTANQETALTNVQQLDPIYVDVIQSSSDLLKLKRDIAAGKLTGNAQKEVAVRVVLEDGSTYAHAGKLKFSGVSVNTTSGAVTLRAVVPNPEGILLPGMYVHALIDVAQDTAAILVPQRAVTRNTRGEPTVLVVDSEQKVQQKTIETSGTQGEEWRVTKGVQAGERVIMDGVQNISMGSVVKAVPFTSPAAPAAATPPAATTQPR</sequence>
<accession>A0ABW3PG75</accession>
<dbReference type="NCBIfam" id="TIGR01730">
    <property type="entry name" value="RND_mfp"/>
    <property type="match status" value="1"/>
</dbReference>
<feature type="domain" description="Multidrug resistance protein MdtA-like barrel-sandwich hybrid" evidence="4">
    <location>
        <begin position="55"/>
        <end position="194"/>
    </location>
</feature>
<evidence type="ECO:0000259" key="4">
    <source>
        <dbReference type="Pfam" id="PF25917"/>
    </source>
</evidence>